<evidence type="ECO:0000313" key="2">
    <source>
        <dbReference type="Proteomes" id="UP001283361"/>
    </source>
</evidence>
<sequence length="79" mass="8930">MALSVGGKFASYQDLEREADMEAKSDYPIHSTHFACQEQARVHNGLNHPCRDSCLMPERCRRTHLRQPTRCDGPEGSAQ</sequence>
<organism evidence="1 2">
    <name type="scientific">Elysia crispata</name>
    <name type="common">lettuce slug</name>
    <dbReference type="NCBI Taxonomy" id="231223"/>
    <lineage>
        <taxon>Eukaryota</taxon>
        <taxon>Metazoa</taxon>
        <taxon>Spiralia</taxon>
        <taxon>Lophotrochozoa</taxon>
        <taxon>Mollusca</taxon>
        <taxon>Gastropoda</taxon>
        <taxon>Heterobranchia</taxon>
        <taxon>Euthyneura</taxon>
        <taxon>Panpulmonata</taxon>
        <taxon>Sacoglossa</taxon>
        <taxon>Placobranchoidea</taxon>
        <taxon>Plakobranchidae</taxon>
        <taxon>Elysia</taxon>
    </lineage>
</organism>
<reference evidence="1" key="1">
    <citation type="journal article" date="2023" name="G3 (Bethesda)">
        <title>A reference genome for the long-term kleptoplast-retaining sea slug Elysia crispata morphotype clarki.</title>
        <authorList>
            <person name="Eastman K.E."/>
            <person name="Pendleton A.L."/>
            <person name="Shaikh M.A."/>
            <person name="Suttiyut T."/>
            <person name="Ogas R."/>
            <person name="Tomko P."/>
            <person name="Gavelis G."/>
            <person name="Widhalm J.R."/>
            <person name="Wisecaver J.H."/>
        </authorList>
    </citation>
    <scope>NUCLEOTIDE SEQUENCE</scope>
    <source>
        <strain evidence="1">ECLA1</strain>
    </source>
</reference>
<comment type="caution">
    <text evidence="1">The sequence shown here is derived from an EMBL/GenBank/DDBJ whole genome shotgun (WGS) entry which is preliminary data.</text>
</comment>
<dbReference type="Proteomes" id="UP001283361">
    <property type="component" value="Unassembled WGS sequence"/>
</dbReference>
<accession>A0AAE0ZBM1</accession>
<name>A0AAE0ZBM1_9GAST</name>
<gene>
    <name evidence="1" type="ORF">RRG08_026162</name>
</gene>
<keyword evidence="2" id="KW-1185">Reference proteome</keyword>
<protein>
    <submittedName>
        <fullName evidence="1">Uncharacterized protein</fullName>
    </submittedName>
</protein>
<dbReference type="EMBL" id="JAWDGP010004277">
    <property type="protein sequence ID" value="KAK3765686.1"/>
    <property type="molecule type" value="Genomic_DNA"/>
</dbReference>
<proteinExistence type="predicted"/>
<evidence type="ECO:0000313" key="1">
    <source>
        <dbReference type="EMBL" id="KAK3765686.1"/>
    </source>
</evidence>
<dbReference type="AlphaFoldDB" id="A0AAE0ZBM1"/>